<sequence length="340" mass="37413">MSSIEELKAVRLFRALNTMIQLCHDRGYVIRHPSAIAEAVQDPKLYDKEEGLDYDWFLRHFVVSPDRVAGSTRAKKSGGNGNASSPRREAKNEEGDDDAGRTGECGEAVDEADMLRRAANGEWVCMRNAMRLTCSLDPRFAPPAPGVLSGAAANTTRSSASAVKVVPKDGDAPNAVLEATMDTKSKEKAAKNALIVFFSGSPKLNIKEVQIFREKALKKRAASMIIVTNKVDPGVRMDVQELSGRMDETTGAELLSIQVFEEEALAFNVVHHETVPRHVALTPAEAEKFLAEQKLNIAQLPRMQESDPLVQYLGLRRGSIVHITREGKQSGPYSMYRHVI</sequence>
<proteinExistence type="inferred from homology"/>
<gene>
    <name evidence="6" type="ORF">LSCM4_07081</name>
</gene>
<dbReference type="Gene3D" id="3.40.1340.10">
    <property type="entry name" value="RNA polymerase, Rpb5, N-terminal domain"/>
    <property type="match status" value="1"/>
</dbReference>
<evidence type="ECO:0000256" key="1">
    <source>
        <dbReference type="ARBA" id="ARBA00004123"/>
    </source>
</evidence>
<dbReference type="GO" id="GO:0003677">
    <property type="term" value="F:DNA binding"/>
    <property type="evidence" value="ECO:0007669"/>
    <property type="project" value="InterPro"/>
</dbReference>
<dbReference type="SUPFAM" id="SSF55287">
    <property type="entry name" value="RPB5-like RNA polymerase subunit"/>
    <property type="match status" value="1"/>
</dbReference>
<dbReference type="EMBL" id="JAFHLR010000018">
    <property type="protein sequence ID" value="KAG5481370.1"/>
    <property type="molecule type" value="Genomic_DNA"/>
</dbReference>
<dbReference type="KEGG" id="loi:92362920"/>
<dbReference type="Proteomes" id="UP000674143">
    <property type="component" value="Unassembled WGS sequence"/>
</dbReference>
<comment type="caution">
    <text evidence="6">The sequence shown here is derived from an EMBL/GenBank/DDBJ whole genome shotgun (WGS) entry which is preliminary data.</text>
</comment>
<dbReference type="InterPro" id="IPR000783">
    <property type="entry name" value="RNA_pol_subH/Rpb5_C"/>
</dbReference>
<comment type="similarity">
    <text evidence="3">Belongs to the archaeal Rpo5/eukaryotic RPB5 RNA polymerase subunit family.</text>
</comment>
<dbReference type="PANTHER" id="PTHR10535:SF0">
    <property type="entry name" value="DNA-DIRECTED RNA POLYMERASES I, II, AND III SUBUNIT RPABC1"/>
    <property type="match status" value="1"/>
</dbReference>
<keyword evidence="7" id="KW-1185">Reference proteome</keyword>
<comment type="subcellular location">
    <subcellularLocation>
        <location evidence="1">Nucleus</location>
    </subcellularLocation>
</comment>
<protein>
    <recommendedName>
        <fullName evidence="5">RNA polymerase subunit H/Rpb5 C-terminal domain-containing protein</fullName>
    </recommendedName>
</protein>
<dbReference type="GO" id="GO:0005666">
    <property type="term" value="C:RNA polymerase III complex"/>
    <property type="evidence" value="ECO:0007669"/>
    <property type="project" value="TreeGrafter"/>
</dbReference>
<name>A0A836KSQ9_9TRYP</name>
<evidence type="ECO:0000256" key="2">
    <source>
        <dbReference type="ARBA" id="ARBA00023163"/>
    </source>
</evidence>
<dbReference type="GeneID" id="92362920"/>
<dbReference type="AlphaFoldDB" id="A0A836KSQ9"/>
<feature type="region of interest" description="Disordered" evidence="4">
    <location>
        <begin position="69"/>
        <end position="105"/>
    </location>
</feature>
<dbReference type="SUPFAM" id="SSF53036">
    <property type="entry name" value="Eukaryotic RPB5 N-terminal domain"/>
    <property type="match status" value="1"/>
</dbReference>
<dbReference type="InterPro" id="IPR014381">
    <property type="entry name" value="Arch_Rpo5/euc_Rpb5"/>
</dbReference>
<dbReference type="GO" id="GO:0006366">
    <property type="term" value="P:transcription by RNA polymerase II"/>
    <property type="evidence" value="ECO:0007669"/>
    <property type="project" value="TreeGrafter"/>
</dbReference>
<accession>A0A836KSQ9</accession>
<dbReference type="Pfam" id="PF01191">
    <property type="entry name" value="RNA_pol_Rpb5_C"/>
    <property type="match status" value="1"/>
</dbReference>
<evidence type="ECO:0000256" key="4">
    <source>
        <dbReference type="SAM" id="MobiDB-lite"/>
    </source>
</evidence>
<feature type="compositionally biased region" description="Basic and acidic residues" evidence="4">
    <location>
        <begin position="86"/>
        <end position="101"/>
    </location>
</feature>
<dbReference type="InterPro" id="IPR036710">
    <property type="entry name" value="RNA_pol_Rpb5_N_sf"/>
</dbReference>
<dbReference type="InterPro" id="IPR035913">
    <property type="entry name" value="RPB5-like_sf"/>
</dbReference>
<evidence type="ECO:0000313" key="6">
    <source>
        <dbReference type="EMBL" id="KAG5481370.1"/>
    </source>
</evidence>
<evidence type="ECO:0000313" key="7">
    <source>
        <dbReference type="Proteomes" id="UP000674143"/>
    </source>
</evidence>
<evidence type="ECO:0000256" key="3">
    <source>
        <dbReference type="ARBA" id="ARBA00025765"/>
    </source>
</evidence>
<dbReference type="RefSeq" id="XP_067064049.1">
    <property type="nucleotide sequence ID" value="XM_067208986.1"/>
</dbReference>
<evidence type="ECO:0000259" key="5">
    <source>
        <dbReference type="Pfam" id="PF01191"/>
    </source>
</evidence>
<dbReference type="PANTHER" id="PTHR10535">
    <property type="entry name" value="DNA-DIRECTED RNA POLYMERASES I, II, AND III SUBUNIT RPABC1"/>
    <property type="match status" value="1"/>
</dbReference>
<dbReference type="FunFam" id="3.90.940.20:FF:000001">
    <property type="entry name" value="DNA-directed RNA polymerases I, II, and III subunit RPABC1"/>
    <property type="match status" value="1"/>
</dbReference>
<dbReference type="GO" id="GO:0006362">
    <property type="term" value="P:transcription elongation by RNA polymerase I"/>
    <property type="evidence" value="ECO:0007669"/>
    <property type="project" value="TreeGrafter"/>
</dbReference>
<dbReference type="GO" id="GO:0005736">
    <property type="term" value="C:RNA polymerase I complex"/>
    <property type="evidence" value="ECO:0007669"/>
    <property type="project" value="TreeGrafter"/>
</dbReference>
<dbReference type="GO" id="GO:0042797">
    <property type="term" value="P:tRNA transcription by RNA polymerase III"/>
    <property type="evidence" value="ECO:0007669"/>
    <property type="project" value="TreeGrafter"/>
</dbReference>
<organism evidence="6 7">
    <name type="scientific">Leishmania orientalis</name>
    <dbReference type="NCBI Taxonomy" id="2249476"/>
    <lineage>
        <taxon>Eukaryota</taxon>
        <taxon>Discoba</taxon>
        <taxon>Euglenozoa</taxon>
        <taxon>Kinetoplastea</taxon>
        <taxon>Metakinetoplastina</taxon>
        <taxon>Trypanosomatida</taxon>
        <taxon>Trypanosomatidae</taxon>
        <taxon>Leishmaniinae</taxon>
        <taxon>Leishmania</taxon>
    </lineage>
</organism>
<feature type="domain" description="RNA polymerase subunit H/Rpb5 C-terminal" evidence="5">
    <location>
        <begin position="267"/>
        <end position="339"/>
    </location>
</feature>
<reference evidence="7" key="1">
    <citation type="journal article" date="2021" name="Microbiol. Resour. Announc.">
        <title>LGAAP: Leishmaniinae Genome Assembly and Annotation Pipeline.</title>
        <authorList>
            <person name="Almutairi H."/>
            <person name="Urbaniak M.D."/>
            <person name="Bates M.D."/>
            <person name="Jariyapan N."/>
            <person name="Kwakye-Nuako G."/>
            <person name="Thomaz-Soccol V."/>
            <person name="Al-Salem W.S."/>
            <person name="Dillon R.J."/>
            <person name="Bates P.A."/>
            <person name="Gatherer D."/>
        </authorList>
    </citation>
    <scope>NUCLEOTIDE SEQUENCE [LARGE SCALE GENOMIC DNA]</scope>
</reference>
<dbReference type="GO" id="GO:0005665">
    <property type="term" value="C:RNA polymerase II, core complex"/>
    <property type="evidence" value="ECO:0007669"/>
    <property type="project" value="TreeGrafter"/>
</dbReference>
<dbReference type="GO" id="GO:0003899">
    <property type="term" value="F:DNA-directed RNA polymerase activity"/>
    <property type="evidence" value="ECO:0007669"/>
    <property type="project" value="InterPro"/>
</dbReference>
<reference evidence="7" key="2">
    <citation type="journal article" date="2021" name="Sci. Data">
        <title>Chromosome-scale genome sequencing, assembly and annotation of six genomes from subfamily Leishmaniinae.</title>
        <authorList>
            <person name="Almutairi H."/>
            <person name="Urbaniak M.D."/>
            <person name="Bates M.D."/>
            <person name="Jariyapan N."/>
            <person name="Kwakye-Nuako G."/>
            <person name="Thomaz Soccol V."/>
            <person name="Al-Salem W.S."/>
            <person name="Dillon R.J."/>
            <person name="Bates P.A."/>
            <person name="Gatherer D."/>
        </authorList>
    </citation>
    <scope>NUCLEOTIDE SEQUENCE [LARGE SCALE GENOMIC DNA]</scope>
</reference>
<dbReference type="Gene3D" id="3.90.940.20">
    <property type="entry name" value="RPB5-like RNA polymerase subunit"/>
    <property type="match status" value="1"/>
</dbReference>
<keyword evidence="2" id="KW-0804">Transcription</keyword>